<sequence length="80" mass="8883">MSKQATFKQLILYTTLLGLMVLSSCATAILTPHTFVWVMNLVVIVALSMAVGAFVREMFFLKAKKQASGDDQQGENKMIR</sequence>
<dbReference type="Proteomes" id="UP000281915">
    <property type="component" value="Unassembled WGS sequence"/>
</dbReference>
<comment type="caution">
    <text evidence="2">The sequence shown here is derived from an EMBL/GenBank/DDBJ whole genome shotgun (WGS) entry which is preliminary data.</text>
</comment>
<dbReference type="EMBL" id="RHHT01000025">
    <property type="protein sequence ID" value="RNB78392.1"/>
    <property type="molecule type" value="Genomic_DNA"/>
</dbReference>
<evidence type="ECO:0000256" key="1">
    <source>
        <dbReference type="SAM" id="Phobius"/>
    </source>
</evidence>
<gene>
    <name evidence="2" type="ORF">EDM58_11350</name>
</gene>
<reference evidence="2 3" key="1">
    <citation type="submission" date="2018-10" db="EMBL/GenBank/DDBJ databases">
        <title>Phylogenomics of Brevibacillus.</title>
        <authorList>
            <person name="Dunlap C."/>
        </authorList>
    </citation>
    <scope>NUCLEOTIDE SEQUENCE [LARGE SCALE GENOMIC DNA]</scope>
    <source>
        <strain evidence="2 3">JCM 15085</strain>
    </source>
</reference>
<name>A0A3M8CRI3_9BACL</name>
<protein>
    <recommendedName>
        <fullName evidence="4">Lipoprotein</fullName>
    </recommendedName>
</protein>
<dbReference type="PROSITE" id="PS51257">
    <property type="entry name" value="PROKAR_LIPOPROTEIN"/>
    <property type="match status" value="1"/>
</dbReference>
<keyword evidence="1" id="KW-1133">Transmembrane helix</keyword>
<evidence type="ECO:0000313" key="2">
    <source>
        <dbReference type="EMBL" id="RNB78392.1"/>
    </source>
</evidence>
<organism evidence="2 3">
    <name type="scientific">Brevibacillus panacihumi</name>
    <dbReference type="NCBI Taxonomy" id="497735"/>
    <lineage>
        <taxon>Bacteria</taxon>
        <taxon>Bacillati</taxon>
        <taxon>Bacillota</taxon>
        <taxon>Bacilli</taxon>
        <taxon>Bacillales</taxon>
        <taxon>Paenibacillaceae</taxon>
        <taxon>Brevibacillus</taxon>
    </lineage>
</organism>
<evidence type="ECO:0000313" key="3">
    <source>
        <dbReference type="Proteomes" id="UP000281915"/>
    </source>
</evidence>
<feature type="transmembrane region" description="Helical" evidence="1">
    <location>
        <begin position="35"/>
        <end position="55"/>
    </location>
</feature>
<evidence type="ECO:0008006" key="4">
    <source>
        <dbReference type="Google" id="ProtNLM"/>
    </source>
</evidence>
<dbReference type="RefSeq" id="WP_122913444.1">
    <property type="nucleotide sequence ID" value="NZ_RHHT01000025.1"/>
</dbReference>
<proteinExistence type="predicted"/>
<dbReference type="AlphaFoldDB" id="A0A3M8CRI3"/>
<keyword evidence="1" id="KW-0472">Membrane</keyword>
<keyword evidence="1" id="KW-0812">Transmembrane</keyword>
<accession>A0A3M8CRI3</accession>